<dbReference type="PANTHER" id="PTHR11351">
    <property type="entry name" value="ACYL-COA DESATURASE"/>
    <property type="match status" value="1"/>
</dbReference>
<dbReference type="Pfam" id="PF00487">
    <property type="entry name" value="FA_desaturase"/>
    <property type="match status" value="1"/>
</dbReference>
<evidence type="ECO:0000256" key="13">
    <source>
        <dbReference type="SAM" id="Phobius"/>
    </source>
</evidence>
<evidence type="ECO:0000256" key="2">
    <source>
        <dbReference type="ARBA" id="ARBA00009295"/>
    </source>
</evidence>
<keyword evidence="6 13" id="KW-1133">Transmembrane helix</keyword>
<dbReference type="PANTHER" id="PTHR11351:SF21">
    <property type="entry name" value="GH07782P"/>
    <property type="match status" value="1"/>
</dbReference>
<keyword evidence="11 12" id="KW-0275">Fatty acid biosynthesis</keyword>
<dbReference type="EnsemblMetazoa" id="XM_029489517.1">
    <property type="protein sequence ID" value="XP_029345377.1"/>
    <property type="gene ID" value="LOC100169208"/>
</dbReference>
<keyword evidence="9" id="KW-0443">Lipid metabolism</keyword>
<evidence type="ECO:0000256" key="10">
    <source>
        <dbReference type="ARBA" id="ARBA00023136"/>
    </source>
</evidence>
<evidence type="ECO:0000256" key="4">
    <source>
        <dbReference type="ARBA" id="ARBA00022692"/>
    </source>
</evidence>
<dbReference type="InterPro" id="IPR015876">
    <property type="entry name" value="Acyl-CoA_DS"/>
</dbReference>
<evidence type="ECO:0000256" key="12">
    <source>
        <dbReference type="RuleBase" id="RU000581"/>
    </source>
</evidence>
<keyword evidence="3 12" id="KW-0444">Lipid biosynthesis</keyword>
<evidence type="ECO:0000256" key="3">
    <source>
        <dbReference type="ARBA" id="ARBA00022516"/>
    </source>
</evidence>
<dbReference type="OrthoDB" id="10260134at2759"/>
<keyword evidence="7 12" id="KW-0560">Oxidoreductase</keyword>
<organism evidence="15 16">
    <name type="scientific">Acyrthosiphon pisum</name>
    <name type="common">Pea aphid</name>
    <dbReference type="NCBI Taxonomy" id="7029"/>
    <lineage>
        <taxon>Eukaryota</taxon>
        <taxon>Metazoa</taxon>
        <taxon>Ecdysozoa</taxon>
        <taxon>Arthropoda</taxon>
        <taxon>Hexapoda</taxon>
        <taxon>Insecta</taxon>
        <taxon>Pterygota</taxon>
        <taxon>Neoptera</taxon>
        <taxon>Paraneoptera</taxon>
        <taxon>Hemiptera</taxon>
        <taxon>Sternorrhyncha</taxon>
        <taxon>Aphidomorpha</taxon>
        <taxon>Aphidoidea</taxon>
        <taxon>Aphididae</taxon>
        <taxon>Macrosiphini</taxon>
        <taxon>Acyrthosiphon</taxon>
    </lineage>
</organism>
<accession>A0A8R2NQ17</accession>
<sequence>MSSYDKLRVLLSGVVDQRFFAVPLCYSTSFIKTLNTYLESGDQLGAVVTGKVMKTCGFLEVTGCIFALHWKTCYSFYLGHSSSTMVQMGAKTTTITECDMLQQETHLLKDGQNEQVTTNYDREESQFPVSKQEIIWTNVVFITLLHVLFVYCFCNYFFSTKWQTYVWSFIVGGIGGFGVTGGAHRYFTHRSFKAKLPLQLILILCYTVSGQNNIPDWVRDHRVHHKFSETDADPHNANRGFFFSHVGWLMQRKHPEVYRKGKTIDMSDINNDPLVKFHTKHFLLFKMLFCFIIPVLISVYALNENWAEAISSLAVVRYVLNLNFTWSVNSVAHIWGSKPYDKRIQPAQNVVVSIVAMGEGWHNYHHSFPWDYRAAELGGYSLNTTTLWLDLFAAIGWAYDLKTASKQLIQQVAVNQGDGSWRQEPETAHARDYKTS</sequence>
<reference evidence="15" key="2">
    <citation type="submission" date="2022-06" db="UniProtKB">
        <authorList>
            <consortium name="EnsemblMetazoa"/>
        </authorList>
    </citation>
    <scope>IDENTIFICATION</scope>
</reference>
<dbReference type="CDD" id="cd03505">
    <property type="entry name" value="Delta9-FADS-like"/>
    <property type="match status" value="1"/>
</dbReference>
<evidence type="ECO:0000256" key="11">
    <source>
        <dbReference type="ARBA" id="ARBA00023160"/>
    </source>
</evidence>
<evidence type="ECO:0000256" key="1">
    <source>
        <dbReference type="ARBA" id="ARBA00004141"/>
    </source>
</evidence>
<protein>
    <recommendedName>
        <fullName evidence="14">Fatty acid desaturase domain-containing protein</fullName>
    </recommendedName>
</protein>
<feature type="transmembrane region" description="Helical" evidence="13">
    <location>
        <begin position="283"/>
        <end position="303"/>
    </location>
</feature>
<feature type="transmembrane region" description="Helical" evidence="13">
    <location>
        <begin position="164"/>
        <end position="187"/>
    </location>
</feature>
<evidence type="ECO:0000313" key="15">
    <source>
        <dbReference type="EnsemblMetazoa" id="XP_029345377.1"/>
    </source>
</evidence>
<dbReference type="GO" id="GO:0005789">
    <property type="term" value="C:endoplasmic reticulum membrane"/>
    <property type="evidence" value="ECO:0007669"/>
    <property type="project" value="TreeGrafter"/>
</dbReference>
<dbReference type="AlphaFoldDB" id="A0A8R2NQ17"/>
<dbReference type="InterPro" id="IPR005804">
    <property type="entry name" value="FA_desaturase_dom"/>
</dbReference>
<evidence type="ECO:0000256" key="7">
    <source>
        <dbReference type="ARBA" id="ARBA00023002"/>
    </source>
</evidence>
<comment type="subcellular location">
    <subcellularLocation>
        <location evidence="1">Membrane</location>
        <topology evidence="1">Multi-pass membrane protein</topology>
    </subcellularLocation>
</comment>
<evidence type="ECO:0000256" key="9">
    <source>
        <dbReference type="ARBA" id="ARBA00023098"/>
    </source>
</evidence>
<evidence type="ECO:0000256" key="5">
    <source>
        <dbReference type="ARBA" id="ARBA00022832"/>
    </source>
</evidence>
<dbReference type="GO" id="GO:0004768">
    <property type="term" value="F:stearoyl-CoA 9-desaturase activity"/>
    <property type="evidence" value="ECO:0007669"/>
    <property type="project" value="TreeGrafter"/>
</dbReference>
<keyword evidence="16" id="KW-1185">Reference proteome</keyword>
<evidence type="ECO:0000256" key="6">
    <source>
        <dbReference type="ARBA" id="ARBA00022989"/>
    </source>
</evidence>
<evidence type="ECO:0000313" key="16">
    <source>
        <dbReference type="Proteomes" id="UP000007819"/>
    </source>
</evidence>
<feature type="domain" description="Fatty acid desaturase" evidence="14">
    <location>
        <begin position="162"/>
        <end position="369"/>
    </location>
</feature>
<keyword evidence="8" id="KW-0408">Iron</keyword>
<comment type="similarity">
    <text evidence="2 12">Belongs to the fatty acid desaturase type 1 family.</text>
</comment>
<dbReference type="PRINTS" id="PR00075">
    <property type="entry name" value="FACDDSATRASE"/>
</dbReference>
<name>A0A8R2NQ17_ACYPI</name>
<keyword evidence="10 13" id="KW-0472">Membrane</keyword>
<keyword evidence="4 12" id="KW-0812">Transmembrane</keyword>
<dbReference type="GO" id="GO:0006636">
    <property type="term" value="P:unsaturated fatty acid biosynthetic process"/>
    <property type="evidence" value="ECO:0007669"/>
    <property type="project" value="TreeGrafter"/>
</dbReference>
<reference evidence="16" key="1">
    <citation type="submission" date="2010-06" db="EMBL/GenBank/DDBJ databases">
        <authorList>
            <person name="Jiang H."/>
            <person name="Abraham K."/>
            <person name="Ali S."/>
            <person name="Alsbrooks S.L."/>
            <person name="Anim B.N."/>
            <person name="Anosike U.S."/>
            <person name="Attaway T."/>
            <person name="Bandaranaike D.P."/>
            <person name="Battles P.K."/>
            <person name="Bell S.N."/>
            <person name="Bell A.V."/>
            <person name="Beltran B."/>
            <person name="Bickham C."/>
            <person name="Bustamante Y."/>
            <person name="Caleb T."/>
            <person name="Canada A."/>
            <person name="Cardenas V."/>
            <person name="Carter K."/>
            <person name="Chacko J."/>
            <person name="Chandrabose M.N."/>
            <person name="Chavez D."/>
            <person name="Chavez A."/>
            <person name="Chen L."/>
            <person name="Chu H.-S."/>
            <person name="Claassen K.J."/>
            <person name="Cockrell R."/>
            <person name="Collins M."/>
            <person name="Cooper J.A."/>
            <person name="Cree A."/>
            <person name="Curry S.M."/>
            <person name="Da Y."/>
            <person name="Dao M.D."/>
            <person name="Das B."/>
            <person name="Davila M.-L."/>
            <person name="Davy-Carroll L."/>
            <person name="Denson S."/>
            <person name="Dinh H."/>
            <person name="Ebong V.E."/>
            <person name="Edwards J.R."/>
            <person name="Egan A."/>
            <person name="El-Daye J."/>
            <person name="Escobedo L."/>
            <person name="Fernandez S."/>
            <person name="Fernando P.R."/>
            <person name="Flagg N."/>
            <person name="Forbes L.D."/>
            <person name="Fowler R.G."/>
            <person name="Fu Q."/>
            <person name="Gabisi R.A."/>
            <person name="Ganer J."/>
            <person name="Garbino Pronczuk A."/>
            <person name="Garcia R.M."/>
            <person name="Garner T."/>
            <person name="Garrett T.E."/>
            <person name="Gonzalez D.A."/>
            <person name="Hamid H."/>
            <person name="Hawkins E.S."/>
            <person name="Hirani K."/>
            <person name="Hogues M.E."/>
            <person name="Hollins B."/>
            <person name="Hsiao C.-H."/>
            <person name="Jabil R."/>
            <person name="James M.L."/>
            <person name="Jhangiani S.N."/>
            <person name="Johnson B."/>
            <person name="Johnson Q."/>
            <person name="Joshi V."/>
            <person name="Kalu J.B."/>
            <person name="Kam C."/>
            <person name="Kashfia A."/>
            <person name="Keebler J."/>
            <person name="Kisamo H."/>
            <person name="Kovar C.L."/>
            <person name="Lago L.A."/>
            <person name="Lai C.-Y."/>
            <person name="Laidlaw J."/>
            <person name="Lara F."/>
            <person name="Le T.-K."/>
            <person name="Lee S.L."/>
            <person name="Legall F.H."/>
            <person name="Lemon S.J."/>
            <person name="Lewis L.R."/>
            <person name="Li B."/>
            <person name="Liu Y."/>
            <person name="Liu Y.-S."/>
            <person name="Lopez J."/>
            <person name="Lozado R.J."/>
            <person name="Lu J."/>
            <person name="Madu R.C."/>
            <person name="Maheshwari M."/>
            <person name="Maheshwari R."/>
            <person name="Malloy K."/>
            <person name="Martinez E."/>
            <person name="Mathew T."/>
            <person name="Mercado I.C."/>
            <person name="Mercado C."/>
            <person name="Meyer B."/>
            <person name="Montgomery K."/>
            <person name="Morgan M.B."/>
            <person name="Munidasa M."/>
            <person name="Nazareth L.V."/>
            <person name="Nelson J."/>
            <person name="Ng B.M."/>
            <person name="Nguyen N.B."/>
            <person name="Nguyen P.Q."/>
            <person name="Nguyen T."/>
            <person name="Obregon M."/>
            <person name="Okwuonu G.O."/>
            <person name="Onwere C.G."/>
            <person name="Orozco G."/>
            <person name="Parra A."/>
            <person name="Patel S."/>
            <person name="Patil S."/>
            <person name="Perez A."/>
            <person name="Perez Y."/>
            <person name="Pham C."/>
            <person name="Primus E.L."/>
            <person name="Pu L.-L."/>
            <person name="Puazo M."/>
            <person name="Qin X."/>
            <person name="Quiroz J.B."/>
            <person name="Reese J."/>
            <person name="Richards S."/>
            <person name="Rives C.M."/>
            <person name="Robberts R."/>
            <person name="Ruiz S.J."/>
            <person name="Ruiz M.J."/>
            <person name="Santibanez J."/>
            <person name="Schneider B.W."/>
            <person name="Sisson I."/>
            <person name="Smith M."/>
            <person name="Sodergren E."/>
            <person name="Song X.-Z."/>
            <person name="Song B.B."/>
            <person name="Summersgill H."/>
            <person name="Thelus R."/>
            <person name="Thornton R.D."/>
            <person name="Trejos Z.Y."/>
            <person name="Usmani K."/>
            <person name="Vattathil S."/>
            <person name="Villasana D."/>
            <person name="Walker D.L."/>
            <person name="Wang S."/>
            <person name="Wang K."/>
            <person name="White C.S."/>
            <person name="Williams A.C."/>
            <person name="Williamson J."/>
            <person name="Wilson K."/>
            <person name="Woghiren I.O."/>
            <person name="Woodworth J.R."/>
            <person name="Worley K.C."/>
            <person name="Wright R.A."/>
            <person name="Wu W."/>
            <person name="Young L."/>
            <person name="Zhang L."/>
            <person name="Zhang J."/>
            <person name="Zhu Y."/>
            <person name="Muzny D.M."/>
            <person name="Weinstock G."/>
            <person name="Gibbs R.A."/>
        </authorList>
    </citation>
    <scope>NUCLEOTIDE SEQUENCE [LARGE SCALE GENOMIC DNA]</scope>
    <source>
        <strain evidence="16">LSR1</strain>
    </source>
</reference>
<comment type="domain">
    <text evidence="12">The histidine box domains are involved in binding the catalytic metal ions.</text>
</comment>
<dbReference type="Proteomes" id="UP000007819">
    <property type="component" value="Chromosome A2"/>
</dbReference>
<proteinExistence type="inferred from homology"/>
<evidence type="ECO:0000256" key="8">
    <source>
        <dbReference type="ARBA" id="ARBA00023004"/>
    </source>
</evidence>
<keyword evidence="5" id="KW-0276">Fatty acid metabolism</keyword>
<feature type="transmembrane region" description="Helical" evidence="13">
    <location>
        <begin position="135"/>
        <end position="158"/>
    </location>
</feature>
<evidence type="ECO:0000259" key="14">
    <source>
        <dbReference type="Pfam" id="PF00487"/>
    </source>
</evidence>
<dbReference type="GO" id="GO:0005506">
    <property type="term" value="F:iron ion binding"/>
    <property type="evidence" value="ECO:0007669"/>
    <property type="project" value="TreeGrafter"/>
</dbReference>
<comment type="cofactor">
    <cofactor evidence="12">
        <name>Fe(2+)</name>
        <dbReference type="ChEBI" id="CHEBI:29033"/>
    </cofactor>
</comment>